<dbReference type="InterPro" id="IPR016039">
    <property type="entry name" value="Thiolase-like"/>
</dbReference>
<accession>A0ABS1DMC9</accession>
<feature type="domain" description="Beta-ketoacyl synthase-like N-terminal" evidence="1">
    <location>
        <begin position="21"/>
        <end position="239"/>
    </location>
</feature>
<reference evidence="2" key="1">
    <citation type="submission" date="2017-08" db="EMBL/GenBank/DDBJ databases">
        <authorList>
            <person name="Imhoff J.F."/>
            <person name="Rahn T."/>
            <person name="Kuenzel S."/>
            <person name="Neulinger S.C."/>
        </authorList>
    </citation>
    <scope>NUCLEOTIDE SEQUENCE</scope>
    <source>
        <strain evidence="2">IM 151</strain>
    </source>
</reference>
<reference evidence="2" key="2">
    <citation type="journal article" date="2020" name="Microorganisms">
        <title>Osmotic Adaptation and Compatible Solute Biosynthesis of Phototrophic Bacteria as Revealed from Genome Analyses.</title>
        <authorList>
            <person name="Imhoff J.F."/>
            <person name="Rahn T."/>
            <person name="Kunzel S."/>
            <person name="Keller A."/>
            <person name="Neulinger S.C."/>
        </authorList>
    </citation>
    <scope>NUCLEOTIDE SEQUENCE</scope>
    <source>
        <strain evidence="2">IM 151</strain>
    </source>
</reference>
<protein>
    <recommendedName>
        <fullName evidence="1">Beta-ketoacyl synthase-like N-terminal domain-containing protein</fullName>
    </recommendedName>
</protein>
<evidence type="ECO:0000313" key="2">
    <source>
        <dbReference type="EMBL" id="MBK1711177.1"/>
    </source>
</evidence>
<sequence>MEFVIADWSAWSPGLCSQEQWRDWAQDPVLPVGHARPELPEMQPMLRRRLDPLGRMAAQVVYWCQGERRDMPVVFASRYGEPARSLEMLAALAAAEPLSPTTFGLSVHNAIGAMVAIARGDRANTTAIAGGAATPAAALVEAGALLADGAAEVLVVCCDAPLPEPYAEFSDGPAAPWAWAWRLAAGTAGQPCLRLDWEDAGVEADSAAVLPFGLELLQTVLAPGPGCQRVVDGRRWHWSHDA</sequence>
<dbReference type="Proteomes" id="UP001041814">
    <property type="component" value="Unassembled WGS sequence"/>
</dbReference>
<keyword evidence="3" id="KW-1185">Reference proteome</keyword>
<evidence type="ECO:0000313" key="3">
    <source>
        <dbReference type="Proteomes" id="UP001041814"/>
    </source>
</evidence>
<dbReference type="EMBL" id="NRRU01000001">
    <property type="protein sequence ID" value="MBK1711177.1"/>
    <property type="molecule type" value="Genomic_DNA"/>
</dbReference>
<comment type="caution">
    <text evidence="2">The sequence shown here is derived from an EMBL/GenBank/DDBJ whole genome shotgun (WGS) entry which is preliminary data.</text>
</comment>
<evidence type="ECO:0000259" key="1">
    <source>
        <dbReference type="Pfam" id="PF13723"/>
    </source>
</evidence>
<gene>
    <name evidence="2" type="ORF">CKO43_00080</name>
</gene>
<dbReference type="InterPro" id="IPR014030">
    <property type="entry name" value="Ketoacyl_synth_N"/>
</dbReference>
<dbReference type="Pfam" id="PF13723">
    <property type="entry name" value="Ketoacyl-synt_2"/>
    <property type="match status" value="1"/>
</dbReference>
<organism evidence="2 3">
    <name type="scientific">Rubrivivax gelatinosus</name>
    <name type="common">Rhodocyclus gelatinosus</name>
    <name type="synonym">Rhodopseudomonas gelatinosa</name>
    <dbReference type="NCBI Taxonomy" id="28068"/>
    <lineage>
        <taxon>Bacteria</taxon>
        <taxon>Pseudomonadati</taxon>
        <taxon>Pseudomonadota</taxon>
        <taxon>Betaproteobacteria</taxon>
        <taxon>Burkholderiales</taxon>
        <taxon>Sphaerotilaceae</taxon>
        <taxon>Rubrivivax</taxon>
    </lineage>
</organism>
<dbReference type="SUPFAM" id="SSF53901">
    <property type="entry name" value="Thiolase-like"/>
    <property type="match status" value="1"/>
</dbReference>
<proteinExistence type="predicted"/>
<name>A0ABS1DMC9_RUBGE</name>